<dbReference type="AlphaFoldDB" id="A0A6J6ESN0"/>
<dbReference type="InterPro" id="IPR050281">
    <property type="entry name" value="Flavin_monoamine_oxidase"/>
</dbReference>
<dbReference type="PROSITE" id="PS51318">
    <property type="entry name" value="TAT"/>
    <property type="match status" value="1"/>
</dbReference>
<dbReference type="GO" id="GO:0009063">
    <property type="term" value="P:amino acid catabolic process"/>
    <property type="evidence" value="ECO:0007669"/>
    <property type="project" value="TreeGrafter"/>
</dbReference>
<keyword evidence="1" id="KW-0812">Transmembrane</keyword>
<dbReference type="InterPro" id="IPR002937">
    <property type="entry name" value="Amino_oxidase"/>
</dbReference>
<evidence type="ECO:0000259" key="2">
    <source>
        <dbReference type="Pfam" id="PF01593"/>
    </source>
</evidence>
<dbReference type="InterPro" id="IPR006311">
    <property type="entry name" value="TAT_signal"/>
</dbReference>
<dbReference type="EMBL" id="CAEZVV010000067">
    <property type="protein sequence ID" value="CAB4647709.1"/>
    <property type="molecule type" value="Genomic_DNA"/>
</dbReference>
<sequence>MTTDEVENTPAHGVSRRFVLAAGAVGAAGVVVGGLVGGVMGRSSGATRSTSATESVDVAIIGGGVAGAYVADRLAADGRRQPVVFEASHRIGGRLWSQAVPPATGVMAEFGGMRIPPQHQAVLQLAGELGLTTIPFPASTTQSLVRLRGTRLRRGEVERVDQFNYAMPAEIGALSPDELFSMINRSVGITSETSLSGNQSGSWSETLTWRGRSIDELSTLQFLVELLGHDGAQFVRDWTAFEMWATSASTWLGVSNSTGGGSYAQVEGGFDQIPIQLIQRAQRAGAEVRLGEQLLSIERAEDGSVQLDVLSVDTGVTRRVRARAVVLALSAPAMRHVVRSSSMLREAPALTEALDQLVDSQAVKAYLSYDRPWWTDLGIETGRSVSDSVLRQHFYLSSDRSRPALLLAGYAFGDVAADLLAPLVPEASSDSSNELSAASRQGITSVLSEVHGIEVPQPIGAVAQRWSDADDGTVPLWGPGDAPHRRMRAAITPVSGVSLHVCGDALSLNQGWVMGALETASLVLQQGFGVDGI</sequence>
<dbReference type="GO" id="GO:0001716">
    <property type="term" value="F:L-amino-acid oxidase activity"/>
    <property type="evidence" value="ECO:0007669"/>
    <property type="project" value="TreeGrafter"/>
</dbReference>
<feature type="transmembrane region" description="Helical" evidence="1">
    <location>
        <begin position="18"/>
        <end position="40"/>
    </location>
</feature>
<dbReference type="EMBL" id="CAEZTG010000177">
    <property type="protein sequence ID" value="CAB4577623.1"/>
    <property type="molecule type" value="Genomic_DNA"/>
</dbReference>
<keyword evidence="1" id="KW-1133">Transmembrane helix</keyword>
<dbReference type="Pfam" id="PF01593">
    <property type="entry name" value="Amino_oxidase"/>
    <property type="match status" value="1"/>
</dbReference>
<dbReference type="SUPFAM" id="SSF54373">
    <property type="entry name" value="FAD-linked reductases, C-terminal domain"/>
    <property type="match status" value="1"/>
</dbReference>
<feature type="domain" description="Amine oxidase" evidence="2">
    <location>
        <begin position="70"/>
        <end position="520"/>
    </location>
</feature>
<evidence type="ECO:0000313" key="4">
    <source>
        <dbReference type="EMBL" id="CAB4647709.1"/>
    </source>
</evidence>
<organism evidence="3">
    <name type="scientific">freshwater metagenome</name>
    <dbReference type="NCBI Taxonomy" id="449393"/>
    <lineage>
        <taxon>unclassified sequences</taxon>
        <taxon>metagenomes</taxon>
        <taxon>ecological metagenomes</taxon>
    </lineage>
</organism>
<evidence type="ECO:0000313" key="3">
    <source>
        <dbReference type="EMBL" id="CAB4577623.1"/>
    </source>
</evidence>
<dbReference type="InterPro" id="IPR036188">
    <property type="entry name" value="FAD/NAD-bd_sf"/>
</dbReference>
<dbReference type="PANTHER" id="PTHR10742:SF342">
    <property type="entry name" value="AMINE OXIDASE"/>
    <property type="match status" value="1"/>
</dbReference>
<dbReference type="Gene3D" id="3.50.50.60">
    <property type="entry name" value="FAD/NAD(P)-binding domain"/>
    <property type="match status" value="1"/>
</dbReference>
<dbReference type="SUPFAM" id="SSF51905">
    <property type="entry name" value="FAD/NAD(P)-binding domain"/>
    <property type="match status" value="1"/>
</dbReference>
<keyword evidence="1" id="KW-0472">Membrane</keyword>
<protein>
    <submittedName>
        <fullName evidence="3">Unannotated protein</fullName>
    </submittedName>
</protein>
<accession>A0A6J6ESN0</accession>
<reference evidence="3" key="1">
    <citation type="submission" date="2020-05" db="EMBL/GenBank/DDBJ databases">
        <authorList>
            <person name="Chiriac C."/>
            <person name="Salcher M."/>
            <person name="Ghai R."/>
            <person name="Kavagutti S V."/>
        </authorList>
    </citation>
    <scope>NUCLEOTIDE SEQUENCE</scope>
</reference>
<gene>
    <name evidence="3" type="ORF">UFOPK1603_01539</name>
    <name evidence="4" type="ORF">UFOPK2143_01087</name>
</gene>
<dbReference type="PANTHER" id="PTHR10742">
    <property type="entry name" value="FLAVIN MONOAMINE OXIDASE"/>
    <property type="match status" value="1"/>
</dbReference>
<name>A0A6J6ESN0_9ZZZZ</name>
<evidence type="ECO:0000256" key="1">
    <source>
        <dbReference type="SAM" id="Phobius"/>
    </source>
</evidence>
<proteinExistence type="predicted"/>